<feature type="chain" id="PRO_5035845250" description="Ice-binding protein C-terminal domain-containing protein" evidence="2">
    <location>
        <begin position="22"/>
        <end position="233"/>
    </location>
</feature>
<dbReference type="RefSeq" id="WP_420243314.1">
    <property type="nucleotide sequence ID" value="NZ_BOPV01000001.1"/>
</dbReference>
<dbReference type="Pfam" id="PF07589">
    <property type="entry name" value="PEP-CTERM"/>
    <property type="match status" value="1"/>
</dbReference>
<comment type="caution">
    <text evidence="4">The sequence shown here is derived from an EMBL/GenBank/DDBJ whole genome shotgun (WGS) entry which is preliminary data.</text>
</comment>
<keyword evidence="1" id="KW-1133">Transmembrane helix</keyword>
<evidence type="ECO:0000259" key="3">
    <source>
        <dbReference type="Pfam" id="PF07589"/>
    </source>
</evidence>
<evidence type="ECO:0000313" key="5">
    <source>
        <dbReference type="Proteomes" id="UP000681075"/>
    </source>
</evidence>
<keyword evidence="1" id="KW-0472">Membrane</keyword>
<feature type="transmembrane region" description="Helical" evidence="1">
    <location>
        <begin position="210"/>
        <end position="227"/>
    </location>
</feature>
<proteinExistence type="predicted"/>
<evidence type="ECO:0000313" key="4">
    <source>
        <dbReference type="EMBL" id="GIL40206.1"/>
    </source>
</evidence>
<dbReference type="Proteomes" id="UP000681075">
    <property type="component" value="Unassembled WGS sequence"/>
</dbReference>
<dbReference type="NCBIfam" id="TIGR02595">
    <property type="entry name" value="PEP_CTERM"/>
    <property type="match status" value="1"/>
</dbReference>
<keyword evidence="1" id="KW-0812">Transmembrane</keyword>
<dbReference type="PROSITE" id="PS51257">
    <property type="entry name" value="PROKAR_LIPOPROTEIN"/>
    <property type="match status" value="1"/>
</dbReference>
<dbReference type="EMBL" id="BOPV01000001">
    <property type="protein sequence ID" value="GIL40206.1"/>
    <property type="molecule type" value="Genomic_DNA"/>
</dbReference>
<reference evidence="4" key="1">
    <citation type="submission" date="2021-02" db="EMBL/GenBank/DDBJ databases">
        <title>Genome sequence of Rhodospirillales sp. strain TMPK1 isolated from soil.</title>
        <authorList>
            <person name="Nakai R."/>
            <person name="Kusada H."/>
            <person name="Tamaki H."/>
        </authorList>
    </citation>
    <scope>NUCLEOTIDE SEQUENCE</scope>
    <source>
        <strain evidence="4">TMPK1</strain>
    </source>
</reference>
<keyword evidence="5" id="KW-1185">Reference proteome</keyword>
<sequence>MRILGLATLVGSLACASSAWAIPELDINDGTQVSENAFVSSLGSYTRETFNASPRTTGSSVSTAVGTFASTVAGQQGQIISIADGPIAGRGLAPFSGNFLESRDSTGVTWHATSATAFDAIGFFLQDAGDQGALLNITANDGSAATVTVQGGGNGNTRYVVIKFDHFVTDAAIDFVNTGNHLNADGWGLDNITVGRLIAGGGGNAVIPEPASLVSLASGLFGLGFLLRRRRSR</sequence>
<accession>A0A8S8XG34</accession>
<name>A0A8S8XG34_9PROT</name>
<dbReference type="AlphaFoldDB" id="A0A8S8XG34"/>
<gene>
    <name evidence="4" type="ORF">TMPK1_24430</name>
</gene>
<feature type="signal peptide" evidence="2">
    <location>
        <begin position="1"/>
        <end position="21"/>
    </location>
</feature>
<dbReference type="InterPro" id="IPR013424">
    <property type="entry name" value="Ice-binding_C"/>
</dbReference>
<keyword evidence="2" id="KW-0732">Signal</keyword>
<feature type="domain" description="Ice-binding protein C-terminal" evidence="3">
    <location>
        <begin position="207"/>
        <end position="230"/>
    </location>
</feature>
<evidence type="ECO:0000256" key="1">
    <source>
        <dbReference type="SAM" id="Phobius"/>
    </source>
</evidence>
<protein>
    <recommendedName>
        <fullName evidence="3">Ice-binding protein C-terminal domain-containing protein</fullName>
    </recommendedName>
</protein>
<organism evidence="4 5">
    <name type="scientific">Roseiterribacter gracilis</name>
    <dbReference type="NCBI Taxonomy" id="2812848"/>
    <lineage>
        <taxon>Bacteria</taxon>
        <taxon>Pseudomonadati</taxon>
        <taxon>Pseudomonadota</taxon>
        <taxon>Alphaproteobacteria</taxon>
        <taxon>Rhodospirillales</taxon>
        <taxon>Roseiterribacteraceae</taxon>
        <taxon>Roseiterribacter</taxon>
    </lineage>
</organism>
<evidence type="ECO:0000256" key="2">
    <source>
        <dbReference type="SAM" id="SignalP"/>
    </source>
</evidence>